<dbReference type="EC" id="2.7.13.3" evidence="4"/>
<feature type="modified residue" description="4-aspartylphosphate" evidence="17">
    <location>
        <position position="741"/>
    </location>
</feature>
<dbReference type="Pfam" id="PF00512">
    <property type="entry name" value="HisKA"/>
    <property type="match status" value="1"/>
</dbReference>
<dbReference type="CDD" id="cd12913">
    <property type="entry name" value="PDC1_MCP_like"/>
    <property type="match status" value="1"/>
</dbReference>
<dbReference type="FunFam" id="3.30.565.10:FF:000010">
    <property type="entry name" value="Sensor histidine kinase RcsC"/>
    <property type="match status" value="1"/>
</dbReference>
<dbReference type="SMART" id="SM00304">
    <property type="entry name" value="HAMP"/>
    <property type="match status" value="1"/>
</dbReference>
<keyword evidence="14 19" id="KW-0472">Membrane</keyword>
<sequence>MKLHLRLVLIVPFVLQICTIVGLTGWLSLRNGQKAVGNIATQLQTEIGARIEQHLNSYLGKPYLVNQSILNAIALGHVNLERDPNLAQFFFKKMGLFEQISFIQVANENREFYGIQRLDDHSLNIWNSDRTTDYNLHVYATDPQGQPTQILNISPNYDPRTRDWYIAPATKHQSVWSEIYTYLASPKLALTFGDPVYNPEGELVGVVATDFTLLDINQFLSELKIGKTGQAFILERSGLLVANSTGENPFSVNAGENTLERLLAINSENQLTQLTAQFLEQKFGDFNHISQLEKLICKVNGKRHFVQVLPYQDRWGLDWLVVIVMPEKDFIAEINANTYTTIGLCLLALAIAIGLGIYTSRWITKPILDLAQSSEAMSKGDLGQQVSEGAIVELKTLATAFNRMAHQLKTAFNNLEQKVKERTTQLAEAKETAEVANQAKSEFLANMSHELRTPLNGILGYTQILKQAKDTEHQDRGLEVIEQSGNHLLNLINDILDLSKIEARKLELRPQNIHLASFLFGVVEMSRIPAESKGITFDFALNPDLPSSVTMDEKRLRQVLLNLLGNAIKFTDSGGVELRVEALPLADSNKALFRFTVQDTGVGMTAEQVRKIFLPFEQVGNKIRQAEGTGLGLTISQKIVRLMGSEIQVISKPGEGSTFYFEVELPIASEWVETDTVSQIGQIIGYRGDRYKILIVDDKSVNREILVTVLTSLGFECQEAEHGEDGFQQAIGFQPDLIITDLVMPVLDGFEMVRKLRTLSQFKDTIIIASSASVLAKDQENSLEVGCQDFIQKPVELQQLFQCLQRYLKLEWIYEDIISPEPEQSAVSDDCEKLLPPRHILEQIYQAAKIGDIAEIEALAQPLEQDERYRSFANRILVLVTNFQDMAIVRLIEQSLDSSTLEQTSNNKTS</sequence>
<dbReference type="SMART" id="SM00387">
    <property type="entry name" value="HATPase_c"/>
    <property type="match status" value="1"/>
</dbReference>
<dbReference type="InterPro" id="IPR003660">
    <property type="entry name" value="HAMP_dom"/>
</dbReference>
<dbReference type="Gene3D" id="3.30.450.20">
    <property type="entry name" value="PAS domain"/>
    <property type="match status" value="1"/>
</dbReference>
<proteinExistence type="inferred from homology"/>
<dbReference type="InterPro" id="IPR036890">
    <property type="entry name" value="HATPase_C_sf"/>
</dbReference>
<dbReference type="CDD" id="cd06225">
    <property type="entry name" value="HAMP"/>
    <property type="match status" value="1"/>
</dbReference>
<evidence type="ECO:0000256" key="12">
    <source>
        <dbReference type="ARBA" id="ARBA00022989"/>
    </source>
</evidence>
<dbReference type="PRINTS" id="PR00344">
    <property type="entry name" value="BCTRLSENSOR"/>
</dbReference>
<dbReference type="SUPFAM" id="SSF103190">
    <property type="entry name" value="Sensory domain-like"/>
    <property type="match status" value="1"/>
</dbReference>
<evidence type="ECO:0000313" key="23">
    <source>
        <dbReference type="EMBL" id="OJJ27528.1"/>
    </source>
</evidence>
<evidence type="ECO:0000256" key="14">
    <source>
        <dbReference type="ARBA" id="ARBA00023136"/>
    </source>
</evidence>
<evidence type="ECO:0000256" key="2">
    <source>
        <dbReference type="ARBA" id="ARBA00004651"/>
    </source>
</evidence>
<dbReference type="InterPro" id="IPR004358">
    <property type="entry name" value="Sig_transdc_His_kin-like_C"/>
</dbReference>
<comment type="caution">
    <text evidence="23">The sequence shown here is derived from an EMBL/GenBank/DDBJ whole genome shotgun (WGS) entry which is preliminary data.</text>
</comment>
<dbReference type="PROSITE" id="PS50109">
    <property type="entry name" value="HIS_KIN"/>
    <property type="match status" value="1"/>
</dbReference>
<keyword evidence="8 19" id="KW-0812">Transmembrane</keyword>
<comment type="catalytic activity">
    <reaction evidence="1">
        <text>ATP + protein L-histidine = ADP + protein N-phospho-L-histidine.</text>
        <dbReference type="EC" id="2.7.13.3"/>
    </reaction>
</comment>
<keyword evidence="11" id="KW-0067">ATP-binding</keyword>
<dbReference type="Pfam" id="PF02518">
    <property type="entry name" value="HATPase_c"/>
    <property type="match status" value="1"/>
</dbReference>
<evidence type="ECO:0000313" key="24">
    <source>
        <dbReference type="Proteomes" id="UP000183940"/>
    </source>
</evidence>
<evidence type="ECO:0000256" key="13">
    <source>
        <dbReference type="ARBA" id="ARBA00023012"/>
    </source>
</evidence>
<keyword evidence="7" id="KW-0808">Transferase</keyword>
<dbReference type="InterPro" id="IPR003661">
    <property type="entry name" value="HisK_dim/P_dom"/>
</dbReference>
<dbReference type="InterPro" id="IPR033479">
    <property type="entry name" value="dCache_1"/>
</dbReference>
<dbReference type="PROSITE" id="PS50885">
    <property type="entry name" value="HAMP"/>
    <property type="match status" value="1"/>
</dbReference>
<dbReference type="SUPFAM" id="SSF52172">
    <property type="entry name" value="CheY-like"/>
    <property type="match status" value="1"/>
</dbReference>
<keyword evidence="10" id="KW-0418">Kinase</keyword>
<name>A0A1L9QXW7_9CYAN</name>
<dbReference type="PANTHER" id="PTHR45339:SF1">
    <property type="entry name" value="HYBRID SIGNAL TRANSDUCTION HISTIDINE KINASE J"/>
    <property type="match status" value="1"/>
</dbReference>
<comment type="subcellular location">
    <subcellularLocation>
        <location evidence="2">Cell membrane</location>
        <topology evidence="2">Multi-pass membrane protein</topology>
    </subcellularLocation>
</comment>
<evidence type="ECO:0000256" key="1">
    <source>
        <dbReference type="ARBA" id="ARBA00000085"/>
    </source>
</evidence>
<reference evidence="23" key="1">
    <citation type="submission" date="2016-10" db="EMBL/GenBank/DDBJ databases">
        <title>CRISPR-Cas defence system in Roseofilum reptotaenium: evidence of a bacteriophage-cyanobacterium arms race in the coral black band disease.</title>
        <authorList>
            <person name="Buerger P."/>
            <person name="Wood-Charlson E.M."/>
            <person name="Weynberg K.D."/>
            <person name="Willis B."/>
            <person name="Van Oppen M.J."/>
        </authorList>
    </citation>
    <scope>NUCLEOTIDE SEQUENCE [LARGE SCALE GENOMIC DNA]</scope>
    <source>
        <strain evidence="23">AO1-A</strain>
    </source>
</reference>
<dbReference type="FunFam" id="1.10.287.130:FF:000038">
    <property type="entry name" value="Sensory transduction histidine kinase"/>
    <property type="match status" value="1"/>
</dbReference>
<dbReference type="InterPro" id="IPR003594">
    <property type="entry name" value="HATPase_dom"/>
</dbReference>
<evidence type="ECO:0000259" key="20">
    <source>
        <dbReference type="PROSITE" id="PS50109"/>
    </source>
</evidence>
<evidence type="ECO:0000256" key="9">
    <source>
        <dbReference type="ARBA" id="ARBA00022741"/>
    </source>
</evidence>
<comment type="similarity">
    <text evidence="3">In the N-terminal section; belongs to the phytochrome family.</text>
</comment>
<dbReference type="InterPro" id="IPR005467">
    <property type="entry name" value="His_kinase_dom"/>
</dbReference>
<dbReference type="Pfam" id="PF00672">
    <property type="entry name" value="HAMP"/>
    <property type="match status" value="1"/>
</dbReference>
<evidence type="ECO:0000256" key="19">
    <source>
        <dbReference type="SAM" id="Phobius"/>
    </source>
</evidence>
<feature type="domain" description="HAMP" evidence="22">
    <location>
        <begin position="361"/>
        <end position="413"/>
    </location>
</feature>
<dbReference type="CDD" id="cd17546">
    <property type="entry name" value="REC_hyHK_CKI1_RcsC-like"/>
    <property type="match status" value="1"/>
</dbReference>
<evidence type="ECO:0000256" key="3">
    <source>
        <dbReference type="ARBA" id="ARBA00006402"/>
    </source>
</evidence>
<organism evidence="23 24">
    <name type="scientific">Roseofilum reptotaenium AO1-A</name>
    <dbReference type="NCBI Taxonomy" id="1925591"/>
    <lineage>
        <taxon>Bacteria</taxon>
        <taxon>Bacillati</taxon>
        <taxon>Cyanobacteriota</taxon>
        <taxon>Cyanophyceae</taxon>
        <taxon>Desertifilales</taxon>
        <taxon>Desertifilaceae</taxon>
        <taxon>Roseofilum</taxon>
    </lineage>
</organism>
<evidence type="ECO:0000256" key="18">
    <source>
        <dbReference type="SAM" id="Coils"/>
    </source>
</evidence>
<evidence type="ECO:0000259" key="21">
    <source>
        <dbReference type="PROSITE" id="PS50110"/>
    </source>
</evidence>
<dbReference type="GO" id="GO:0005886">
    <property type="term" value="C:plasma membrane"/>
    <property type="evidence" value="ECO:0007669"/>
    <property type="project" value="UniProtKB-SubCell"/>
</dbReference>
<dbReference type="Gene3D" id="3.30.565.10">
    <property type="entry name" value="Histidine kinase-like ATPase, C-terminal domain"/>
    <property type="match status" value="1"/>
</dbReference>
<dbReference type="InterPro" id="IPR029151">
    <property type="entry name" value="Sensor-like_sf"/>
</dbReference>
<dbReference type="GO" id="GO:0005524">
    <property type="term" value="F:ATP binding"/>
    <property type="evidence" value="ECO:0007669"/>
    <property type="project" value="UniProtKB-KW"/>
</dbReference>
<protein>
    <recommendedName>
        <fullName evidence="16">Circadian input-output histidine kinase CikA</fullName>
        <ecNumber evidence="4">2.7.13.3</ecNumber>
    </recommendedName>
</protein>
<evidence type="ECO:0000256" key="8">
    <source>
        <dbReference type="ARBA" id="ARBA00022692"/>
    </source>
</evidence>
<dbReference type="STRING" id="1925591.BI308_00745"/>
<gene>
    <name evidence="23" type="ORF">BI308_00745</name>
</gene>
<dbReference type="PANTHER" id="PTHR45339">
    <property type="entry name" value="HYBRID SIGNAL TRANSDUCTION HISTIDINE KINASE J"/>
    <property type="match status" value="1"/>
</dbReference>
<feature type="coiled-coil region" evidence="18">
    <location>
        <begin position="412"/>
        <end position="446"/>
    </location>
</feature>
<dbReference type="InterPro" id="IPR011006">
    <property type="entry name" value="CheY-like_superfamily"/>
</dbReference>
<dbReference type="SMART" id="SM00388">
    <property type="entry name" value="HisKA"/>
    <property type="match status" value="1"/>
</dbReference>
<keyword evidence="15" id="KW-0131">Cell cycle</keyword>
<dbReference type="SUPFAM" id="SSF47384">
    <property type="entry name" value="Homodimeric domain of signal transducing histidine kinase"/>
    <property type="match status" value="1"/>
</dbReference>
<dbReference type="SUPFAM" id="SSF55874">
    <property type="entry name" value="ATPase domain of HSP90 chaperone/DNA topoisomerase II/histidine kinase"/>
    <property type="match status" value="1"/>
</dbReference>
<dbReference type="Gene3D" id="6.10.340.10">
    <property type="match status" value="1"/>
</dbReference>
<evidence type="ECO:0000256" key="7">
    <source>
        <dbReference type="ARBA" id="ARBA00022679"/>
    </source>
</evidence>
<keyword evidence="18" id="KW-0175">Coiled coil</keyword>
<evidence type="ECO:0000256" key="10">
    <source>
        <dbReference type="ARBA" id="ARBA00022777"/>
    </source>
</evidence>
<dbReference type="AlphaFoldDB" id="A0A1L9QXW7"/>
<dbReference type="InterPro" id="IPR036097">
    <property type="entry name" value="HisK_dim/P_sf"/>
</dbReference>
<dbReference type="Gene3D" id="3.40.50.2300">
    <property type="match status" value="1"/>
</dbReference>
<dbReference type="InterPro" id="IPR001789">
    <property type="entry name" value="Sig_transdc_resp-reg_receiver"/>
</dbReference>
<feature type="domain" description="Response regulatory" evidence="21">
    <location>
        <begin position="692"/>
        <end position="808"/>
    </location>
</feature>
<dbReference type="SMART" id="SM00448">
    <property type="entry name" value="REC"/>
    <property type="match status" value="1"/>
</dbReference>
<dbReference type="Pfam" id="PF00072">
    <property type="entry name" value="Response_reg"/>
    <property type="match status" value="1"/>
</dbReference>
<dbReference type="CDD" id="cd00082">
    <property type="entry name" value="HisKA"/>
    <property type="match status" value="1"/>
</dbReference>
<dbReference type="Pfam" id="PF02743">
    <property type="entry name" value="dCache_1"/>
    <property type="match status" value="1"/>
</dbReference>
<keyword evidence="6 17" id="KW-0597">Phosphoprotein</keyword>
<keyword evidence="12 19" id="KW-1133">Transmembrane helix</keyword>
<evidence type="ECO:0000256" key="6">
    <source>
        <dbReference type="ARBA" id="ARBA00022553"/>
    </source>
</evidence>
<dbReference type="CDD" id="cd16922">
    <property type="entry name" value="HATPase_EvgS-ArcB-TorS-like"/>
    <property type="match status" value="1"/>
</dbReference>
<accession>A0A1L9QXW7</accession>
<dbReference type="SUPFAM" id="SSF158472">
    <property type="entry name" value="HAMP domain-like"/>
    <property type="match status" value="1"/>
</dbReference>
<evidence type="ECO:0000256" key="15">
    <source>
        <dbReference type="ARBA" id="ARBA00023306"/>
    </source>
</evidence>
<dbReference type="EMBL" id="MLAW01000001">
    <property type="protein sequence ID" value="OJJ27528.1"/>
    <property type="molecule type" value="Genomic_DNA"/>
</dbReference>
<evidence type="ECO:0000256" key="5">
    <source>
        <dbReference type="ARBA" id="ARBA00022475"/>
    </source>
</evidence>
<dbReference type="GO" id="GO:0000155">
    <property type="term" value="F:phosphorelay sensor kinase activity"/>
    <property type="evidence" value="ECO:0007669"/>
    <property type="project" value="InterPro"/>
</dbReference>
<evidence type="ECO:0000256" key="11">
    <source>
        <dbReference type="ARBA" id="ARBA00022840"/>
    </source>
</evidence>
<dbReference type="PROSITE" id="PS50110">
    <property type="entry name" value="RESPONSE_REGULATORY"/>
    <property type="match status" value="1"/>
</dbReference>
<keyword evidence="9" id="KW-0547">Nucleotide-binding</keyword>
<evidence type="ECO:0000256" key="16">
    <source>
        <dbReference type="ARBA" id="ARBA00074306"/>
    </source>
</evidence>
<feature type="transmembrane region" description="Helical" evidence="19">
    <location>
        <begin position="7"/>
        <end position="29"/>
    </location>
</feature>
<dbReference type="Gene3D" id="1.10.287.130">
    <property type="match status" value="1"/>
</dbReference>
<keyword evidence="24" id="KW-1185">Reference proteome</keyword>
<evidence type="ECO:0000259" key="22">
    <source>
        <dbReference type="PROSITE" id="PS50885"/>
    </source>
</evidence>
<evidence type="ECO:0000256" key="4">
    <source>
        <dbReference type="ARBA" id="ARBA00012438"/>
    </source>
</evidence>
<feature type="domain" description="Histidine kinase" evidence="20">
    <location>
        <begin position="446"/>
        <end position="667"/>
    </location>
</feature>
<dbReference type="Proteomes" id="UP000183940">
    <property type="component" value="Unassembled WGS sequence"/>
</dbReference>
<keyword evidence="5" id="KW-1003">Cell membrane</keyword>
<evidence type="ECO:0000256" key="17">
    <source>
        <dbReference type="PROSITE-ProRule" id="PRU00169"/>
    </source>
</evidence>
<keyword evidence="13" id="KW-0902">Two-component regulatory system</keyword>